<evidence type="ECO:0000313" key="3">
    <source>
        <dbReference type="EnsemblPlants" id="Pp3c12_17810V3.1"/>
    </source>
</evidence>
<keyword evidence="4" id="KW-1185">Reference proteome</keyword>
<reference evidence="2 4" key="1">
    <citation type="journal article" date="2008" name="Science">
        <title>The Physcomitrella genome reveals evolutionary insights into the conquest of land by plants.</title>
        <authorList>
            <person name="Rensing S."/>
            <person name="Lang D."/>
            <person name="Zimmer A."/>
            <person name="Terry A."/>
            <person name="Salamov A."/>
            <person name="Shapiro H."/>
            <person name="Nishiyama T."/>
            <person name="Perroud P.-F."/>
            <person name="Lindquist E."/>
            <person name="Kamisugi Y."/>
            <person name="Tanahashi T."/>
            <person name="Sakakibara K."/>
            <person name="Fujita T."/>
            <person name="Oishi K."/>
            <person name="Shin-I T."/>
            <person name="Kuroki Y."/>
            <person name="Toyoda A."/>
            <person name="Suzuki Y."/>
            <person name="Hashimoto A."/>
            <person name="Yamaguchi K."/>
            <person name="Sugano A."/>
            <person name="Kohara Y."/>
            <person name="Fujiyama A."/>
            <person name="Anterola A."/>
            <person name="Aoki S."/>
            <person name="Ashton N."/>
            <person name="Barbazuk W.B."/>
            <person name="Barker E."/>
            <person name="Bennetzen J."/>
            <person name="Bezanilla M."/>
            <person name="Blankenship R."/>
            <person name="Cho S.H."/>
            <person name="Dutcher S."/>
            <person name="Estelle M."/>
            <person name="Fawcett J.A."/>
            <person name="Gundlach H."/>
            <person name="Hanada K."/>
            <person name="Heyl A."/>
            <person name="Hicks K.A."/>
            <person name="Hugh J."/>
            <person name="Lohr M."/>
            <person name="Mayer K."/>
            <person name="Melkozernov A."/>
            <person name="Murata T."/>
            <person name="Nelson D."/>
            <person name="Pils B."/>
            <person name="Prigge M."/>
            <person name="Reiss B."/>
            <person name="Renner T."/>
            <person name="Rombauts S."/>
            <person name="Rushton P."/>
            <person name="Sanderfoot A."/>
            <person name="Schween G."/>
            <person name="Shiu S.-H."/>
            <person name="Stueber K."/>
            <person name="Theodoulou F.L."/>
            <person name="Tu H."/>
            <person name="Van de Peer Y."/>
            <person name="Verrier P.J."/>
            <person name="Waters E."/>
            <person name="Wood A."/>
            <person name="Yang L."/>
            <person name="Cove D."/>
            <person name="Cuming A."/>
            <person name="Hasebe M."/>
            <person name="Lucas S."/>
            <person name="Mishler D.B."/>
            <person name="Reski R."/>
            <person name="Grigoriev I."/>
            <person name="Quatrano R.S."/>
            <person name="Boore J.L."/>
        </authorList>
    </citation>
    <scope>NUCLEOTIDE SEQUENCE [LARGE SCALE GENOMIC DNA]</scope>
    <source>
        <strain evidence="3 4">cv. Gransden 2004</strain>
    </source>
</reference>
<dbReference type="GeneID" id="112289675"/>
<dbReference type="Gramene" id="Pp3c12_17810V3.3">
    <property type="protein sequence ID" value="Pp3c12_17810V3.3"/>
    <property type="gene ID" value="Pp3c12_17810"/>
</dbReference>
<dbReference type="RefSeq" id="XP_024390863.1">
    <property type="nucleotide sequence ID" value="XM_024535095.2"/>
</dbReference>
<dbReference type="EMBL" id="ABEU02000012">
    <property type="protein sequence ID" value="PNR44036.1"/>
    <property type="molecule type" value="Genomic_DNA"/>
</dbReference>
<name>A9S402_PHYPA</name>
<dbReference type="OrthoDB" id="1938471at2759"/>
<dbReference type="HOGENOM" id="CLU_944597_0_0_1"/>
<feature type="compositionally biased region" description="Basic and acidic residues" evidence="1">
    <location>
        <begin position="213"/>
        <end position="226"/>
    </location>
</feature>
<evidence type="ECO:0000313" key="2">
    <source>
        <dbReference type="EMBL" id="PNR44036.1"/>
    </source>
</evidence>
<dbReference type="EnsemblPlants" id="Pp3c12_17810V3.1">
    <property type="protein sequence ID" value="Pp3c12_17810V3.1"/>
    <property type="gene ID" value="Pp3c12_17810"/>
</dbReference>
<gene>
    <name evidence="3" type="primary">LOC112289675</name>
    <name evidence="2" type="ORF">PHYPA_016419</name>
</gene>
<reference evidence="3" key="3">
    <citation type="submission" date="2020-12" db="UniProtKB">
        <authorList>
            <consortium name="EnsemblPlants"/>
        </authorList>
    </citation>
    <scope>IDENTIFICATION</scope>
</reference>
<evidence type="ECO:0000313" key="4">
    <source>
        <dbReference type="Proteomes" id="UP000006727"/>
    </source>
</evidence>
<feature type="region of interest" description="Disordered" evidence="1">
    <location>
        <begin position="207"/>
        <end position="226"/>
    </location>
</feature>
<proteinExistence type="predicted"/>
<protein>
    <submittedName>
        <fullName evidence="2 3">Uncharacterized protein</fullName>
    </submittedName>
</protein>
<reference evidence="2 4" key="2">
    <citation type="journal article" date="2018" name="Plant J.">
        <title>The Physcomitrella patens chromosome-scale assembly reveals moss genome structure and evolution.</title>
        <authorList>
            <person name="Lang D."/>
            <person name="Ullrich K.K."/>
            <person name="Murat F."/>
            <person name="Fuchs J."/>
            <person name="Jenkins J."/>
            <person name="Haas F.B."/>
            <person name="Piednoel M."/>
            <person name="Gundlach H."/>
            <person name="Van Bel M."/>
            <person name="Meyberg R."/>
            <person name="Vives C."/>
            <person name="Morata J."/>
            <person name="Symeonidi A."/>
            <person name="Hiss M."/>
            <person name="Muchero W."/>
            <person name="Kamisugi Y."/>
            <person name="Saleh O."/>
            <person name="Blanc G."/>
            <person name="Decker E.L."/>
            <person name="van Gessel N."/>
            <person name="Grimwood J."/>
            <person name="Hayes R.D."/>
            <person name="Graham S.W."/>
            <person name="Gunter L.E."/>
            <person name="McDaniel S.F."/>
            <person name="Hoernstein S.N.W."/>
            <person name="Larsson A."/>
            <person name="Li F.W."/>
            <person name="Perroud P.F."/>
            <person name="Phillips J."/>
            <person name="Ranjan P."/>
            <person name="Rokshar D.S."/>
            <person name="Rothfels C.J."/>
            <person name="Schneider L."/>
            <person name="Shu S."/>
            <person name="Stevenson D.W."/>
            <person name="Thummler F."/>
            <person name="Tillich M."/>
            <person name="Villarreal Aguilar J.C."/>
            <person name="Widiez T."/>
            <person name="Wong G.K."/>
            <person name="Wymore A."/>
            <person name="Zhang Y."/>
            <person name="Zimmer A.D."/>
            <person name="Quatrano R.S."/>
            <person name="Mayer K.F.X."/>
            <person name="Goodstein D."/>
            <person name="Casacuberta J.M."/>
            <person name="Vandepoele K."/>
            <person name="Reski R."/>
            <person name="Cuming A.C."/>
            <person name="Tuskan G.A."/>
            <person name="Maumus F."/>
            <person name="Salse J."/>
            <person name="Schmutz J."/>
            <person name="Rensing S.A."/>
        </authorList>
    </citation>
    <scope>NUCLEOTIDE SEQUENCE [LARGE SCALE GENOMIC DNA]</scope>
    <source>
        <strain evidence="3 4">cv. Gransden 2004</strain>
    </source>
</reference>
<dbReference type="Gramene" id="Pp3c12_17810V3.1">
    <property type="protein sequence ID" value="Pp3c12_17810V3.1"/>
    <property type="gene ID" value="Pp3c12_17810"/>
</dbReference>
<dbReference type="PaxDb" id="3218-PP1S46_224V6.1"/>
<dbReference type="Proteomes" id="UP000006727">
    <property type="component" value="Chromosome 12"/>
</dbReference>
<sequence>MEVLTVLSGLDSTSSLLVLVRRLVDAILQARGEVRNAPEKTSKLLEKVVKVQSSLQRLKRGPGGQLLWNGPEDNLKDLGAVLCLAWEKLQSNVKSNERREAGNLLVATARSLIGRGASQQNRETAAIIQRLDEVLETLDRDVLYFIGGVVAELRALSIPRASPPQLPHDEHELVTRMLTLASESDEILSLKVEVSIGNAWTDPLHSKKQVGRKPVDRPVGRKRDAREGGYEVSNCTKVRFCMSITYNKWYFYVLTSDRWANAEPRVVFPKSAKCVTNLVPSESKRPVRVFPNKELHREDPVSLKVERSANLPDDEEGQVSIFIVLTTTPLQKDDAHGQRITIQDIERHMDSAGGKLIVKHIPIDVLK</sequence>
<dbReference type="AlphaFoldDB" id="A9S402"/>
<dbReference type="eggNOG" id="ENOG502SSNQ">
    <property type="taxonomic scope" value="Eukaryota"/>
</dbReference>
<organism evidence="2">
    <name type="scientific">Physcomitrium patens</name>
    <name type="common">Spreading-leaved earth moss</name>
    <name type="synonym">Physcomitrella patens</name>
    <dbReference type="NCBI Taxonomy" id="3218"/>
    <lineage>
        <taxon>Eukaryota</taxon>
        <taxon>Viridiplantae</taxon>
        <taxon>Streptophyta</taxon>
        <taxon>Embryophyta</taxon>
        <taxon>Bryophyta</taxon>
        <taxon>Bryophytina</taxon>
        <taxon>Bryopsida</taxon>
        <taxon>Funariidae</taxon>
        <taxon>Funariales</taxon>
        <taxon>Funariaceae</taxon>
        <taxon>Physcomitrium</taxon>
    </lineage>
</organism>
<evidence type="ECO:0000256" key="1">
    <source>
        <dbReference type="SAM" id="MobiDB-lite"/>
    </source>
</evidence>
<dbReference type="EnsemblPlants" id="Pp3c12_17810V3.3">
    <property type="protein sequence ID" value="Pp3c12_17810V3.3"/>
    <property type="gene ID" value="Pp3c12_17810"/>
</dbReference>
<dbReference type="OMA" id="LHEDEPH"/>
<accession>A9S402</accession>